<dbReference type="InterPro" id="IPR011042">
    <property type="entry name" value="6-blade_b-propeller_TolB-like"/>
</dbReference>
<name>S2D8U8_INDAL</name>
<feature type="domain" description="Cytochrome c" evidence="5">
    <location>
        <begin position="422"/>
        <end position="511"/>
    </location>
</feature>
<evidence type="ECO:0000256" key="1">
    <source>
        <dbReference type="ARBA" id="ARBA00022617"/>
    </source>
</evidence>
<dbReference type="Pfam" id="PF07995">
    <property type="entry name" value="GSDH"/>
    <property type="match status" value="1"/>
</dbReference>
<keyword evidence="2 4" id="KW-0479">Metal-binding</keyword>
<dbReference type="EMBL" id="ALWO02000038">
    <property type="protein sequence ID" value="EOZ95349.1"/>
    <property type="molecule type" value="Genomic_DNA"/>
</dbReference>
<dbReference type="Gene3D" id="1.10.760.10">
    <property type="entry name" value="Cytochrome c-like domain"/>
    <property type="match status" value="1"/>
</dbReference>
<dbReference type="SUPFAM" id="SSF46626">
    <property type="entry name" value="Cytochrome c"/>
    <property type="match status" value="1"/>
</dbReference>
<dbReference type="eggNOG" id="COG2133">
    <property type="taxonomic scope" value="Bacteria"/>
</dbReference>
<keyword evidence="1 4" id="KW-0349">Heme</keyword>
<sequence length="535" mass="59857">MNRLLPIISVICCLSCSLPQEKEVETPALAYLKLDDSLLEISEIVGGLEVPWDIETAEEGKLWFTELSGKIYRLDLQTQEKVLMLELPDVLSKKSYGLLGMTIDPKSKSAFLHYTFAVPKEGMEEEVNSRLVKYQISGNSLKNPQILMDSLPGATFHNGSRLLIGPDKKLYFSLGDVGKTDLTQNKDFLGGKILRLNQDGSIPPENPYPNNPVWAMGLRNSQGLVFGPNQQLYGSDHGPLNDDEVNLLIKGGNYGWPDVHGFADSEKEKIFAAKHQTIDPLFAWTPTIATAGMAYLGENMIPEWENTLLLVSLKGQSLRVLHLSADGKEIKDEGIFLQKHFGRLRDIALAKNGDIFFGTSNRDWHPRFQPWMYDNLPDGPDRILRIRKISDPSQIDPSLPVLERETEVIPLKDENWNFEVPDGLENGGILYTQHCLTCHGPYGKGAAGLIPPLEETEWVIGDKGKLIRVMLYGLSEPITVNGERYHQEMPAYSHLSDEEIAEILTFIRNSFGNKASAVIPGEVYEERKSGLKSKQ</sequence>
<keyword evidence="7" id="KW-1185">Reference proteome</keyword>
<dbReference type="Pfam" id="PF13442">
    <property type="entry name" value="Cytochrome_CBB3"/>
    <property type="match status" value="1"/>
</dbReference>
<dbReference type="InterPro" id="IPR036909">
    <property type="entry name" value="Cyt_c-like_dom_sf"/>
</dbReference>
<organism evidence="6 7">
    <name type="scientific">Indibacter alkaliphilus (strain CCUG 57479 / KCTC 22604 / LW1)</name>
    <dbReference type="NCBI Taxonomy" id="1189612"/>
    <lineage>
        <taxon>Bacteria</taxon>
        <taxon>Pseudomonadati</taxon>
        <taxon>Bacteroidota</taxon>
        <taxon>Cytophagia</taxon>
        <taxon>Cytophagales</taxon>
        <taxon>Cyclobacteriaceae</taxon>
    </lineage>
</organism>
<gene>
    <name evidence="6" type="ORF">A33Q_3269</name>
</gene>
<dbReference type="eggNOG" id="COG2010">
    <property type="taxonomic scope" value="Bacteria"/>
</dbReference>
<dbReference type="InterPro" id="IPR009056">
    <property type="entry name" value="Cyt_c-like_dom"/>
</dbReference>
<dbReference type="InterPro" id="IPR011041">
    <property type="entry name" value="Quinoprot_gluc/sorb_DH_b-prop"/>
</dbReference>
<dbReference type="GO" id="GO:0046872">
    <property type="term" value="F:metal ion binding"/>
    <property type="evidence" value="ECO:0007669"/>
    <property type="project" value="UniProtKB-KW"/>
</dbReference>
<protein>
    <recommendedName>
        <fullName evidence="5">Cytochrome c domain-containing protein</fullName>
    </recommendedName>
</protein>
<evidence type="ECO:0000313" key="6">
    <source>
        <dbReference type="EMBL" id="EOZ95349.1"/>
    </source>
</evidence>
<evidence type="ECO:0000256" key="2">
    <source>
        <dbReference type="ARBA" id="ARBA00022723"/>
    </source>
</evidence>
<dbReference type="AlphaFoldDB" id="S2D8U8"/>
<dbReference type="PANTHER" id="PTHR19328">
    <property type="entry name" value="HEDGEHOG-INTERACTING PROTEIN"/>
    <property type="match status" value="1"/>
</dbReference>
<dbReference type="STRING" id="1189612.A33Q_3269"/>
<dbReference type="PANTHER" id="PTHR19328:SF13">
    <property type="entry name" value="HIPL1 PROTEIN"/>
    <property type="match status" value="1"/>
</dbReference>
<comment type="caution">
    <text evidence="6">The sequence shown here is derived from an EMBL/GenBank/DDBJ whole genome shotgun (WGS) entry which is preliminary data.</text>
</comment>
<evidence type="ECO:0000256" key="4">
    <source>
        <dbReference type="PROSITE-ProRule" id="PRU00433"/>
    </source>
</evidence>
<proteinExistence type="predicted"/>
<evidence type="ECO:0000256" key="3">
    <source>
        <dbReference type="ARBA" id="ARBA00023004"/>
    </source>
</evidence>
<accession>S2D8U8</accession>
<evidence type="ECO:0000313" key="7">
    <source>
        <dbReference type="Proteomes" id="UP000006073"/>
    </source>
</evidence>
<dbReference type="InterPro" id="IPR012938">
    <property type="entry name" value="Glc/Sorbosone_DH"/>
</dbReference>
<dbReference type="SUPFAM" id="SSF50952">
    <property type="entry name" value="Soluble quinoprotein glucose dehydrogenase"/>
    <property type="match status" value="1"/>
</dbReference>
<dbReference type="GO" id="GO:0009055">
    <property type="term" value="F:electron transfer activity"/>
    <property type="evidence" value="ECO:0007669"/>
    <property type="project" value="InterPro"/>
</dbReference>
<dbReference type="Proteomes" id="UP000006073">
    <property type="component" value="Unassembled WGS sequence"/>
</dbReference>
<keyword evidence="3 4" id="KW-0408">Iron</keyword>
<evidence type="ECO:0000259" key="5">
    <source>
        <dbReference type="PROSITE" id="PS51007"/>
    </source>
</evidence>
<dbReference type="GO" id="GO:0020037">
    <property type="term" value="F:heme binding"/>
    <property type="evidence" value="ECO:0007669"/>
    <property type="project" value="InterPro"/>
</dbReference>
<reference evidence="6 7" key="1">
    <citation type="journal article" date="2013" name="Genome Announc.">
        <title>Draft Genome Sequence of Indibacter alkaliphilus Strain LW1T, Isolated from Lonar Lake, a Haloalkaline Lake in the Buldana District of Maharashtra, India.</title>
        <authorList>
            <person name="Singh A."/>
            <person name="Kumar Jangir P."/>
            <person name="Sharma R."/>
            <person name="Singh A."/>
            <person name="Kumar Pinnaka A."/>
            <person name="Shivaji S."/>
        </authorList>
    </citation>
    <scope>NUCLEOTIDE SEQUENCE [LARGE SCALE GENOMIC DNA]</scope>
    <source>
        <strain evidence="7">CCUG 57479 / KCTC 22604 / LW1</strain>
    </source>
</reference>
<dbReference type="Gene3D" id="2.120.10.30">
    <property type="entry name" value="TolB, C-terminal domain"/>
    <property type="match status" value="1"/>
</dbReference>
<dbReference type="PROSITE" id="PS51007">
    <property type="entry name" value="CYTC"/>
    <property type="match status" value="1"/>
</dbReference>